<dbReference type="Gene3D" id="3.40.50.300">
    <property type="entry name" value="P-loop containing nucleotide triphosphate hydrolases"/>
    <property type="match status" value="2"/>
</dbReference>
<dbReference type="InterPro" id="IPR003593">
    <property type="entry name" value="AAA+_ATPase"/>
</dbReference>
<keyword evidence="4" id="KW-1003">Cell membrane</keyword>
<dbReference type="STRING" id="1120955.SAMN03080610_01319"/>
<dbReference type="CDD" id="cd03215">
    <property type="entry name" value="ABC_Carb_Monos_II"/>
    <property type="match status" value="1"/>
</dbReference>
<dbReference type="PANTHER" id="PTHR43790:SF3">
    <property type="entry name" value="D-ALLOSE IMPORT ATP-BINDING PROTEIN ALSA-RELATED"/>
    <property type="match status" value="1"/>
</dbReference>
<keyword evidence="9" id="KW-1278">Translocase</keyword>
<dbReference type="InterPro" id="IPR050107">
    <property type="entry name" value="ABC_carbohydrate_import_ATPase"/>
</dbReference>
<dbReference type="PANTHER" id="PTHR43790">
    <property type="entry name" value="CARBOHYDRATE TRANSPORT ATP-BINDING PROTEIN MG119-RELATED"/>
    <property type="match status" value="1"/>
</dbReference>
<gene>
    <name evidence="12" type="ORF">SAMN03080610_01319</name>
</gene>
<evidence type="ECO:0000313" key="12">
    <source>
        <dbReference type="EMBL" id="SCZ31008.1"/>
    </source>
</evidence>
<dbReference type="GO" id="GO:0005524">
    <property type="term" value="F:ATP binding"/>
    <property type="evidence" value="ECO:0007669"/>
    <property type="project" value="UniProtKB-KW"/>
</dbReference>
<comment type="subcellular location">
    <subcellularLocation>
        <location evidence="1">Cell membrane</location>
        <topology evidence="1">Peripheral membrane protein</topology>
    </subcellularLocation>
</comment>
<dbReference type="Pfam" id="PF00005">
    <property type="entry name" value="ABC_tran"/>
    <property type="match status" value="2"/>
</dbReference>
<dbReference type="GO" id="GO:0005886">
    <property type="term" value="C:plasma membrane"/>
    <property type="evidence" value="ECO:0007669"/>
    <property type="project" value="UniProtKB-SubCell"/>
</dbReference>
<keyword evidence="8 12" id="KW-0067">ATP-binding</keyword>
<evidence type="ECO:0000256" key="5">
    <source>
        <dbReference type="ARBA" id="ARBA00022597"/>
    </source>
</evidence>
<dbReference type="InterPro" id="IPR017871">
    <property type="entry name" value="ABC_transporter-like_CS"/>
</dbReference>
<proteinExistence type="inferred from homology"/>
<keyword evidence="3" id="KW-0813">Transport</keyword>
<evidence type="ECO:0000256" key="10">
    <source>
        <dbReference type="ARBA" id="ARBA00023136"/>
    </source>
</evidence>
<dbReference type="Proteomes" id="UP000199347">
    <property type="component" value="Unassembled WGS sequence"/>
</dbReference>
<dbReference type="FunFam" id="3.40.50.300:FF:000127">
    <property type="entry name" value="Ribose import ATP-binding protein RbsA"/>
    <property type="match status" value="1"/>
</dbReference>
<dbReference type="InterPro" id="IPR003439">
    <property type="entry name" value="ABC_transporter-like_ATP-bd"/>
</dbReference>
<accession>A0A1G5N265</accession>
<evidence type="ECO:0000256" key="9">
    <source>
        <dbReference type="ARBA" id="ARBA00022967"/>
    </source>
</evidence>
<evidence type="ECO:0000256" key="8">
    <source>
        <dbReference type="ARBA" id="ARBA00022840"/>
    </source>
</evidence>
<name>A0A1G5N265_AFIMA</name>
<keyword evidence="5" id="KW-0762">Sugar transport</keyword>
<keyword evidence="10" id="KW-0472">Membrane</keyword>
<keyword evidence="13" id="KW-1185">Reference proteome</keyword>
<reference evidence="12 13" key="1">
    <citation type="submission" date="2016-10" db="EMBL/GenBank/DDBJ databases">
        <authorList>
            <person name="de Groot N.N."/>
        </authorList>
    </citation>
    <scope>NUCLEOTIDE SEQUENCE [LARGE SCALE GENOMIC DNA]</scope>
    <source>
        <strain evidence="12 13">DSM 2698</strain>
    </source>
</reference>
<sequence>MTAPQDETVLDIRNVTKTFGPVTALKDMTLSVKKGRVHTLIGENGAGKSTLMKILAGVHPQTSGEITFKGEPYRPKSPREARLSGLTIVFQELSLCRHMTVAENIFATHEPNRFGFIDDAELVRKAEELIEELGLPIKARAKVSQLSIARRQLVEIAKGLSYPADLVILDEPTSSLSESEAEILFSLIGRLKEKGVTVIYISHRMEEIMRLSDDITVIRDGELVGTMTREETSIDKLIAMMVGREMHDIYPPRVAPKPGPEVEPVLRVDGLNGGHLFHDVTFDARPGEVLGFFGLVGSGRSDVMNALFGVKRPEGGEIFLDGKKIRPRSPDDAIRQGIAFLTENRKEEGLVLAHTVERNINMVSLGEVSNAFGFARRSAERRAAEDEVARLTIKTDTIDTPAANLSGGNQQKIVLAKWLRIKPRILILDEPTRGVDVGAKFEIYRIIRQLAADGAAILMVSSDLPEVLGLSDRLVIMHDKKVANILDGEGLTPETVMTYAAGMQS</sequence>
<dbReference type="SUPFAM" id="SSF52540">
    <property type="entry name" value="P-loop containing nucleoside triphosphate hydrolases"/>
    <property type="match status" value="2"/>
</dbReference>
<protein>
    <submittedName>
        <fullName evidence="12">Ribose transport system ATP-binding protein</fullName>
    </submittedName>
</protein>
<dbReference type="InterPro" id="IPR027417">
    <property type="entry name" value="P-loop_NTPase"/>
</dbReference>
<dbReference type="GO" id="GO:0016887">
    <property type="term" value="F:ATP hydrolysis activity"/>
    <property type="evidence" value="ECO:0007669"/>
    <property type="project" value="InterPro"/>
</dbReference>
<keyword evidence="6" id="KW-0677">Repeat</keyword>
<feature type="domain" description="ABC transporter" evidence="11">
    <location>
        <begin position="10"/>
        <end position="245"/>
    </location>
</feature>
<dbReference type="RefSeq" id="WP_092810797.1">
    <property type="nucleotide sequence ID" value="NZ_FMVW01000002.1"/>
</dbReference>
<evidence type="ECO:0000256" key="4">
    <source>
        <dbReference type="ARBA" id="ARBA00022475"/>
    </source>
</evidence>
<comment type="similarity">
    <text evidence="2">Belongs to the ABC transporter superfamily.</text>
</comment>
<evidence type="ECO:0000256" key="1">
    <source>
        <dbReference type="ARBA" id="ARBA00004202"/>
    </source>
</evidence>
<dbReference type="OrthoDB" id="9805029at2"/>
<evidence type="ECO:0000256" key="3">
    <source>
        <dbReference type="ARBA" id="ARBA00022448"/>
    </source>
</evidence>
<organism evidence="12 13">
    <name type="scientific">Afifella marina DSM 2698</name>
    <dbReference type="NCBI Taxonomy" id="1120955"/>
    <lineage>
        <taxon>Bacteria</taxon>
        <taxon>Pseudomonadati</taxon>
        <taxon>Pseudomonadota</taxon>
        <taxon>Alphaproteobacteria</taxon>
        <taxon>Hyphomicrobiales</taxon>
        <taxon>Afifellaceae</taxon>
        <taxon>Afifella</taxon>
    </lineage>
</organism>
<evidence type="ECO:0000256" key="6">
    <source>
        <dbReference type="ARBA" id="ARBA00022737"/>
    </source>
</evidence>
<dbReference type="CDD" id="cd03216">
    <property type="entry name" value="ABC_Carb_Monos_I"/>
    <property type="match status" value="1"/>
</dbReference>
<dbReference type="AlphaFoldDB" id="A0A1G5N265"/>
<dbReference type="EMBL" id="FMVW01000002">
    <property type="protein sequence ID" value="SCZ31008.1"/>
    <property type="molecule type" value="Genomic_DNA"/>
</dbReference>
<evidence type="ECO:0000313" key="13">
    <source>
        <dbReference type="Proteomes" id="UP000199347"/>
    </source>
</evidence>
<dbReference type="SMART" id="SM00382">
    <property type="entry name" value="AAA"/>
    <property type="match status" value="2"/>
</dbReference>
<feature type="domain" description="ABC transporter" evidence="11">
    <location>
        <begin position="260"/>
        <end position="504"/>
    </location>
</feature>
<evidence type="ECO:0000256" key="7">
    <source>
        <dbReference type="ARBA" id="ARBA00022741"/>
    </source>
</evidence>
<dbReference type="PROSITE" id="PS50893">
    <property type="entry name" value="ABC_TRANSPORTER_2"/>
    <property type="match status" value="2"/>
</dbReference>
<evidence type="ECO:0000256" key="2">
    <source>
        <dbReference type="ARBA" id="ARBA00005417"/>
    </source>
</evidence>
<dbReference type="PROSITE" id="PS00211">
    <property type="entry name" value="ABC_TRANSPORTER_1"/>
    <property type="match status" value="1"/>
</dbReference>
<evidence type="ECO:0000259" key="11">
    <source>
        <dbReference type="PROSITE" id="PS50893"/>
    </source>
</evidence>
<keyword evidence="7" id="KW-0547">Nucleotide-binding</keyword>